<dbReference type="InterPro" id="IPR003607">
    <property type="entry name" value="HD/PDEase_dom"/>
</dbReference>
<dbReference type="STRING" id="159087.Daro_1325"/>
<keyword evidence="2" id="KW-0378">Hydrolase</keyword>
<dbReference type="AlphaFoldDB" id="Q47GF6"/>
<dbReference type="Pfam" id="PF01966">
    <property type="entry name" value="HD"/>
    <property type="match status" value="1"/>
</dbReference>
<gene>
    <name evidence="2" type="ordered locus">Daro_1325</name>
</gene>
<name>Q47GF6_DECAR</name>
<dbReference type="HOGENOM" id="CLU_996470_0_0_4"/>
<feature type="domain" description="HD" evidence="1">
    <location>
        <begin position="156"/>
        <end position="269"/>
    </location>
</feature>
<dbReference type="KEGG" id="dar:Daro_1325"/>
<dbReference type="CDD" id="cd00077">
    <property type="entry name" value="HDc"/>
    <property type="match status" value="1"/>
</dbReference>
<organism evidence="2">
    <name type="scientific">Dechloromonas aromatica (strain RCB)</name>
    <dbReference type="NCBI Taxonomy" id="159087"/>
    <lineage>
        <taxon>Bacteria</taxon>
        <taxon>Pseudomonadati</taxon>
        <taxon>Pseudomonadota</taxon>
        <taxon>Betaproteobacteria</taxon>
        <taxon>Rhodocyclales</taxon>
        <taxon>Azonexaceae</taxon>
        <taxon>Dechloromonas</taxon>
    </lineage>
</organism>
<dbReference type="GO" id="GO:0016787">
    <property type="term" value="F:hydrolase activity"/>
    <property type="evidence" value="ECO:0007669"/>
    <property type="project" value="UniProtKB-KW"/>
</dbReference>
<dbReference type="InterPro" id="IPR006674">
    <property type="entry name" value="HD_domain"/>
</dbReference>
<dbReference type="eggNOG" id="COG1418">
    <property type="taxonomic scope" value="Bacteria"/>
</dbReference>
<evidence type="ECO:0000259" key="1">
    <source>
        <dbReference type="Pfam" id="PF01966"/>
    </source>
</evidence>
<sequence length="279" mass="31096">MQSLAPILPFHFRVISLARLPAASGLGVMNEAMLYHDDAQFKACWTSRYVDTRLKRGSCVALRGACFHQFREGRLPVSRLDLIDKPIPTINPFLTIPAAWFADRDTVCRAAALWEQMGRPLQHLFNAVMWDGGRFYRYVTGPVGCSDYPWEHGRNFKHSVVVAEQAATLSRGLSGISSPVLIAAALLHDAGKADDYRLSAEGYVLSERGQWVGYQYTILEWLAVARTRVIVPDSLYLALVHALIARRHLEARETPSIEASVLATADRLSCDPVFDALAR</sequence>
<accession>Q47GF6</accession>
<reference evidence="2" key="1">
    <citation type="submission" date="2005-08" db="EMBL/GenBank/DDBJ databases">
        <title>Complete sequence of Dechloromonas aromatica RCB.</title>
        <authorList>
            <person name="Salinero K.K."/>
            <person name="Copeland A."/>
            <person name="Lucas S."/>
            <person name="Lapidus A."/>
            <person name="Barry K."/>
            <person name="Detter J.C."/>
            <person name="Glavina T."/>
            <person name="Hammon N."/>
            <person name="Israni S."/>
            <person name="Pitluck S."/>
            <person name="Di Bartolo G."/>
            <person name="Trong S."/>
            <person name="Schmutz J."/>
            <person name="Larimer F."/>
            <person name="Land M."/>
            <person name="Ivanova N."/>
            <person name="Richardson P."/>
        </authorList>
    </citation>
    <scope>NUCLEOTIDE SEQUENCE</scope>
    <source>
        <strain evidence="2">RCB</strain>
    </source>
</reference>
<dbReference type="SUPFAM" id="SSF109604">
    <property type="entry name" value="HD-domain/PDEase-like"/>
    <property type="match status" value="1"/>
</dbReference>
<evidence type="ECO:0000313" key="2">
    <source>
        <dbReference type="EMBL" id="AAZ46075.1"/>
    </source>
</evidence>
<proteinExistence type="predicted"/>
<protein>
    <submittedName>
        <fullName evidence="2">Metal-dependent phosphohydrolase, HD region</fullName>
    </submittedName>
</protein>
<dbReference type="Gene3D" id="1.10.3210.10">
    <property type="entry name" value="Hypothetical protein af1432"/>
    <property type="match status" value="1"/>
</dbReference>
<dbReference type="OrthoDB" id="8526051at2"/>
<dbReference type="EMBL" id="CP000089">
    <property type="protein sequence ID" value="AAZ46075.1"/>
    <property type="molecule type" value="Genomic_DNA"/>
</dbReference>